<dbReference type="CDD" id="cd21112">
    <property type="entry name" value="alphaLP-like"/>
    <property type="match status" value="1"/>
</dbReference>
<keyword evidence="4" id="KW-0378">Hydrolase</keyword>
<dbReference type="InterPro" id="IPR035070">
    <property type="entry name" value="Streptogrisin_prodomain"/>
</dbReference>
<dbReference type="GO" id="GO:0006508">
    <property type="term" value="P:proteolysis"/>
    <property type="evidence" value="ECO:0007669"/>
    <property type="project" value="UniProtKB-KW"/>
</dbReference>
<keyword evidence="5" id="KW-0720">Serine protease</keyword>
<evidence type="ECO:0000256" key="8">
    <source>
        <dbReference type="SAM" id="MobiDB-lite"/>
    </source>
</evidence>
<evidence type="ECO:0000256" key="7">
    <source>
        <dbReference type="ARBA" id="ARBA00023157"/>
    </source>
</evidence>
<evidence type="ECO:0000313" key="13">
    <source>
        <dbReference type="Proteomes" id="UP000239203"/>
    </source>
</evidence>
<evidence type="ECO:0000256" key="1">
    <source>
        <dbReference type="ARBA" id="ARBA00007664"/>
    </source>
</evidence>
<keyword evidence="7" id="KW-1015">Disulfide bond</keyword>
<dbReference type="InterPro" id="IPR001316">
    <property type="entry name" value="Pept_S1A_streptogrisin"/>
</dbReference>
<dbReference type="SUPFAM" id="SSF54806">
    <property type="entry name" value="Alpha-lytic protease prodomain"/>
    <property type="match status" value="1"/>
</dbReference>
<proteinExistence type="inferred from homology"/>
<feature type="chain" id="PRO_5015759414" evidence="9">
    <location>
        <begin position="29"/>
        <end position="488"/>
    </location>
</feature>
<dbReference type="Gene3D" id="2.40.10.10">
    <property type="entry name" value="Trypsin-like serine proteases"/>
    <property type="match status" value="2"/>
</dbReference>
<name>A0A2S6GME2_9PSEU</name>
<feature type="signal peptide" evidence="9">
    <location>
        <begin position="1"/>
        <end position="28"/>
    </location>
</feature>
<evidence type="ECO:0000256" key="6">
    <source>
        <dbReference type="ARBA" id="ARBA00023145"/>
    </source>
</evidence>
<dbReference type="InterPro" id="IPR009003">
    <property type="entry name" value="Peptidase_S1_PA"/>
</dbReference>
<protein>
    <submittedName>
        <fullName evidence="12">Streptogrisin C</fullName>
    </submittedName>
</protein>
<reference evidence="12 13" key="1">
    <citation type="submission" date="2018-02" db="EMBL/GenBank/DDBJ databases">
        <title>Genomic Encyclopedia of Archaeal and Bacterial Type Strains, Phase II (KMG-II): from individual species to whole genera.</title>
        <authorList>
            <person name="Goeker M."/>
        </authorList>
    </citation>
    <scope>NUCLEOTIDE SEQUENCE [LARGE SCALE GENOMIC DNA]</scope>
    <source>
        <strain evidence="12 13">YU 961-1</strain>
    </source>
</reference>
<dbReference type="GO" id="GO:0005576">
    <property type="term" value="C:extracellular region"/>
    <property type="evidence" value="ECO:0007669"/>
    <property type="project" value="InterPro"/>
</dbReference>
<dbReference type="EMBL" id="PTIX01000010">
    <property type="protein sequence ID" value="PPK66343.1"/>
    <property type="molecule type" value="Genomic_DNA"/>
</dbReference>
<evidence type="ECO:0000313" key="12">
    <source>
        <dbReference type="EMBL" id="PPK66343.1"/>
    </source>
</evidence>
<dbReference type="InterPro" id="IPR001254">
    <property type="entry name" value="Trypsin_dom"/>
</dbReference>
<feature type="domain" description="Peptidase S1A alpha-lytic prodomain" evidence="11">
    <location>
        <begin position="122"/>
        <end position="178"/>
    </location>
</feature>
<dbReference type="Gene3D" id="3.30.300.50">
    <property type="match status" value="2"/>
</dbReference>
<dbReference type="Pfam" id="PF02983">
    <property type="entry name" value="Pro_Al_protease"/>
    <property type="match status" value="1"/>
</dbReference>
<dbReference type="RefSeq" id="WP_104480337.1">
    <property type="nucleotide sequence ID" value="NZ_CP154825.1"/>
</dbReference>
<dbReference type="InterPro" id="IPR004236">
    <property type="entry name" value="Pept_S1_alpha_lytic"/>
</dbReference>
<dbReference type="AlphaFoldDB" id="A0A2S6GME2"/>
<keyword evidence="3 9" id="KW-0732">Signal</keyword>
<evidence type="ECO:0000256" key="4">
    <source>
        <dbReference type="ARBA" id="ARBA00022801"/>
    </source>
</evidence>
<feature type="compositionally biased region" description="Low complexity" evidence="8">
    <location>
        <begin position="334"/>
        <end position="344"/>
    </location>
</feature>
<dbReference type="GO" id="GO:0004252">
    <property type="term" value="F:serine-type endopeptidase activity"/>
    <property type="evidence" value="ECO:0007669"/>
    <property type="project" value="InterPro"/>
</dbReference>
<sequence>MRRPRTSPLIAVVLAVPITVVGLTTANAAQPAQPVAAPLAAAPAVLTALSRDLGLAPAQAVARLDAERTATKADHQVRATLGGDLAGTWFDAARGGLVVGVTSASAFAEVRAVGAEPRLLARSAAALDAAKTRLDAAAAGAPALPGWRVDQERNAVVVKHAPGAESKARAWVSAAGVDQSAVRYESSTERARPLIDVVGGNRYWTSKYGCSVGFSVQGGFISAGHCGKVGETTTQPGGRFDGSTFPVDDMAFIRTSAGETPIGAVNDYSGGRVAVAGAQEAPVGASICRSGGTTGWHCGTIRYRNATVDYGSQVGKVYEAIETTACAEPGDSGGSAISGQQAQGVTSGGSGDCKGGAATTYFQPVPEILSRYNVTLLTSDGPGEPPGGQCGTATTGSVNQGGTVYEPRATGSYQAAAGKHTACLAGPSGSDFDLYLEKQSGTRWSTVATSAGPSATEKVDYTGTAGRYRWRINAYRGSGAYTLEAKTP</sequence>
<evidence type="ECO:0000256" key="5">
    <source>
        <dbReference type="ARBA" id="ARBA00022825"/>
    </source>
</evidence>
<gene>
    <name evidence="12" type="ORF">CLV40_11047</name>
</gene>
<dbReference type="Proteomes" id="UP000239203">
    <property type="component" value="Unassembled WGS sequence"/>
</dbReference>
<keyword evidence="2" id="KW-0645">Protease</keyword>
<evidence type="ECO:0000256" key="2">
    <source>
        <dbReference type="ARBA" id="ARBA00022670"/>
    </source>
</evidence>
<keyword evidence="6" id="KW-0865">Zymogen</keyword>
<dbReference type="Pfam" id="PF00089">
    <property type="entry name" value="Trypsin"/>
    <property type="match status" value="1"/>
</dbReference>
<comment type="caution">
    <text evidence="12">The sequence shown here is derived from an EMBL/GenBank/DDBJ whole genome shotgun (WGS) entry which is preliminary data.</text>
</comment>
<dbReference type="OrthoDB" id="8781117at2"/>
<keyword evidence="13" id="KW-1185">Reference proteome</keyword>
<evidence type="ECO:0000256" key="9">
    <source>
        <dbReference type="SAM" id="SignalP"/>
    </source>
</evidence>
<feature type="domain" description="Peptidase S1" evidence="10">
    <location>
        <begin position="221"/>
        <end position="368"/>
    </location>
</feature>
<dbReference type="InterPro" id="IPR037295">
    <property type="entry name" value="Alpha-lytic_protease_prodomain"/>
</dbReference>
<feature type="region of interest" description="Disordered" evidence="8">
    <location>
        <begin position="329"/>
        <end position="350"/>
    </location>
</feature>
<dbReference type="InterPro" id="IPR043504">
    <property type="entry name" value="Peptidase_S1_PA_chymotrypsin"/>
</dbReference>
<evidence type="ECO:0000259" key="11">
    <source>
        <dbReference type="Pfam" id="PF02983"/>
    </source>
</evidence>
<dbReference type="SUPFAM" id="SSF50494">
    <property type="entry name" value="Trypsin-like serine proteases"/>
    <property type="match status" value="1"/>
</dbReference>
<dbReference type="PRINTS" id="PR00861">
    <property type="entry name" value="ALYTICPTASE"/>
</dbReference>
<comment type="similarity">
    <text evidence="1">Belongs to the peptidase S1 family.</text>
</comment>
<organism evidence="12 13">
    <name type="scientific">Actinokineospora auranticolor</name>
    <dbReference type="NCBI Taxonomy" id="155976"/>
    <lineage>
        <taxon>Bacteria</taxon>
        <taxon>Bacillati</taxon>
        <taxon>Actinomycetota</taxon>
        <taxon>Actinomycetes</taxon>
        <taxon>Pseudonocardiales</taxon>
        <taxon>Pseudonocardiaceae</taxon>
        <taxon>Actinokineospora</taxon>
    </lineage>
</organism>
<feature type="region of interest" description="Disordered" evidence="8">
    <location>
        <begin position="376"/>
        <end position="395"/>
    </location>
</feature>
<accession>A0A2S6GME2</accession>
<dbReference type="Gene3D" id="2.60.120.380">
    <property type="match status" value="1"/>
</dbReference>
<evidence type="ECO:0000259" key="10">
    <source>
        <dbReference type="Pfam" id="PF00089"/>
    </source>
</evidence>
<evidence type="ECO:0000256" key="3">
    <source>
        <dbReference type="ARBA" id="ARBA00022729"/>
    </source>
</evidence>